<feature type="coiled-coil region" evidence="5">
    <location>
        <begin position="687"/>
        <end position="842"/>
    </location>
</feature>
<dbReference type="AlphaFoldDB" id="A0A6V7JX67"/>
<keyword evidence="2" id="KW-0963">Cytoplasm</keyword>
<feature type="domain" description="EF-hand" evidence="7">
    <location>
        <begin position="160"/>
        <end position="195"/>
    </location>
</feature>
<evidence type="ECO:0000313" key="8">
    <source>
        <dbReference type="EMBL" id="CAD1555410.1"/>
    </source>
</evidence>
<keyword evidence="3" id="KW-0597">Phosphoprotein</keyword>
<feature type="region of interest" description="Disordered" evidence="6">
    <location>
        <begin position="652"/>
        <end position="683"/>
    </location>
</feature>
<reference evidence="8" key="1">
    <citation type="submission" date="2020-07" db="EMBL/GenBank/DDBJ databases">
        <authorList>
            <person name="Ferguson B K."/>
        </authorList>
    </citation>
    <scope>NUCLEOTIDE SEQUENCE</scope>
    <source>
        <strain evidence="8">L06</strain>
    </source>
</reference>
<evidence type="ECO:0000259" key="7">
    <source>
        <dbReference type="PROSITE" id="PS50222"/>
    </source>
</evidence>
<dbReference type="GO" id="GO:0005813">
    <property type="term" value="C:centrosome"/>
    <property type="evidence" value="ECO:0007669"/>
    <property type="project" value="UniProtKB-SubCell"/>
</dbReference>
<comment type="subcellular location">
    <subcellularLocation>
        <location evidence="1">Cytoplasm</location>
        <location evidence="1">Cytoskeleton</location>
        <location evidence="1">Microtubule organizing center</location>
        <location evidence="1">Centrosome</location>
    </subcellularLocation>
</comment>
<feature type="coiled-coil region" evidence="5">
    <location>
        <begin position="303"/>
        <end position="514"/>
    </location>
</feature>
<keyword evidence="5" id="KW-0175">Coiled coil</keyword>
<dbReference type="GO" id="GO:0005509">
    <property type="term" value="F:calcium ion binding"/>
    <property type="evidence" value="ECO:0007669"/>
    <property type="project" value="InterPro"/>
</dbReference>
<dbReference type="SUPFAM" id="SSF90257">
    <property type="entry name" value="Myosin rod fragments"/>
    <property type="match status" value="1"/>
</dbReference>
<gene>
    <name evidence="8" type="ORF">BBRV_LOCUS61538</name>
</gene>
<dbReference type="EMBL" id="CADCXW020000021">
    <property type="protein sequence ID" value="CAD1555410.1"/>
    <property type="molecule type" value="Genomic_DNA"/>
</dbReference>
<evidence type="ECO:0000256" key="3">
    <source>
        <dbReference type="ARBA" id="ARBA00022553"/>
    </source>
</evidence>
<dbReference type="PROSITE" id="PS50222">
    <property type="entry name" value="EF_HAND_2"/>
    <property type="match status" value="1"/>
</dbReference>
<accession>A0A6V7JX67</accession>
<name>A0A6V7JX67_9HYME</name>
<feature type="coiled-coil region" evidence="5">
    <location>
        <begin position="944"/>
        <end position="971"/>
    </location>
</feature>
<evidence type="ECO:0000256" key="2">
    <source>
        <dbReference type="ARBA" id="ARBA00022490"/>
    </source>
</evidence>
<dbReference type="GO" id="GO:0034454">
    <property type="term" value="P:microtubule anchoring at centrosome"/>
    <property type="evidence" value="ECO:0007669"/>
    <property type="project" value="TreeGrafter"/>
</dbReference>
<evidence type="ECO:0000256" key="4">
    <source>
        <dbReference type="ARBA" id="ARBA00023212"/>
    </source>
</evidence>
<keyword evidence="4" id="KW-0206">Cytoskeleton</keyword>
<dbReference type="PANTHER" id="PTHR18905:SF13">
    <property type="entry name" value="NON-CENTROSOMAL MICROTUBULE ARRAY"/>
    <property type="match status" value="1"/>
</dbReference>
<protein>
    <recommendedName>
        <fullName evidence="7">EF-hand domain-containing protein</fullName>
    </recommendedName>
</protein>
<dbReference type="PANTHER" id="PTHR18905">
    <property type="entry name" value="NINEIN"/>
    <property type="match status" value="1"/>
</dbReference>
<evidence type="ECO:0000256" key="1">
    <source>
        <dbReference type="ARBA" id="ARBA00004300"/>
    </source>
</evidence>
<evidence type="ECO:0000256" key="5">
    <source>
        <dbReference type="SAM" id="Coils"/>
    </source>
</evidence>
<dbReference type="InterPro" id="IPR011992">
    <property type="entry name" value="EF-hand-dom_pair"/>
</dbReference>
<feature type="compositionally biased region" description="Basic and acidic residues" evidence="6">
    <location>
        <begin position="660"/>
        <end position="673"/>
    </location>
</feature>
<proteinExistence type="predicted"/>
<organism evidence="8">
    <name type="scientific">Bracon brevicornis</name>
    <dbReference type="NCBI Taxonomy" id="1563983"/>
    <lineage>
        <taxon>Eukaryota</taxon>
        <taxon>Metazoa</taxon>
        <taxon>Ecdysozoa</taxon>
        <taxon>Arthropoda</taxon>
        <taxon>Hexapoda</taxon>
        <taxon>Insecta</taxon>
        <taxon>Pterygota</taxon>
        <taxon>Neoptera</taxon>
        <taxon>Endopterygota</taxon>
        <taxon>Hymenoptera</taxon>
        <taxon>Apocrita</taxon>
        <taxon>Ichneumonoidea</taxon>
        <taxon>Braconidae</taxon>
        <taxon>Braconinae</taxon>
        <taxon>Bracon</taxon>
    </lineage>
</organism>
<dbReference type="SUPFAM" id="SSF47473">
    <property type="entry name" value="EF-hand"/>
    <property type="match status" value="1"/>
</dbReference>
<dbReference type="InterPro" id="IPR002048">
    <property type="entry name" value="EF_hand_dom"/>
</dbReference>
<evidence type="ECO:0000256" key="6">
    <source>
        <dbReference type="SAM" id="MobiDB-lite"/>
    </source>
</evidence>
<sequence length="1104" mass="126052">MNVKFLQIEGDSRIGRSNCSTKDAMEAKSTDPYEQQLYSVFESCLEKGHTKLTEAGLRNLCDKLQLEERGDLLIKSLLSSKTCSPFISFTDFRNGLVKLLDTSQNSESVTKQATSPLEKEQGHWSSVLETNQRLRQFCGKFNGNLITDSINSDSEKGPVLSKQLLQSFFEKVDMDSDGLINFEDSILLLQTIKNIQDSLNSDWIDRSTTNSSENSLRLKPEMMMMMGSEETGLIRRSSVINLWEIAGVTDAANLLSDLGFTSSATEISLTELATVLSDEIKSLQHEPINPSLQTHVNLLKGALVIYQEEVRSYNNIVEQLRAERDKLRGDVTEANERASLLAQEIDENHMKLEKSRQEQIKQLETKHMESIREIAQQNSVEREQLSNNIKKLTDQLANLQQEEQQQRGKLVSALNENQTLELENQNHLEQISKLKHSNNQLLLQVQMLAAEHDEAVQNDERENEQLLSLVERIKSLQAESALLRDQNDELTTELEALKNKNSEAKNRMLGYSDESHETSSSVADQAPELRTNGKQWGRTFSSSHSILKSNAELDRIIKELKLLLLPEGLVDGPSTCTNSDRQSRDEAASELLINLERLLETTIVETKGQERTNESLRDLVVNKNIEQSKLMKRISTSDGSIHSIDKSYNSMDTKIGKSRSLRDYPPREEEAGKNDGVAPPDNDTDIVTVLKQERDRLSALIKEQEIKHDNEKRVLQEQILELEKSLDSLKTEYYECEDYWVDKIEEERQLMEQEQKVSDEKLAELIAKIAEYEEQFSNSAGTDKCRNDGRLSPIEEKFNLEQQYADLQAEFEEFRGQSQNLLSEKDREIIELEEKVAKKEIERTDIAVQTIDEKCLRKVMNSSASPGISNHPFISADIALNNTMANSQKFNYYGVMNHQKLFEPGKLNQIAENSITRSDLSFPSRTISGRCYCQVIDYPYEGEIQRLHKKKADIDNECNSLMKQKNNLIKEIIELESYGKNSFSIDNLRKGLVSMLQSQQQKTKSLQTALRQQRICTEQLLEKVWRQHKTEIENIQAILKDTQQSLQKQIQLNSVNIERLGKADLIMKDLYVENAFLKKQIGREIAGHRQIISNRTTTDHSMSA</sequence>